<dbReference type="PROSITE" id="PS50850">
    <property type="entry name" value="MFS"/>
    <property type="match status" value="1"/>
</dbReference>
<dbReference type="CDD" id="cd17323">
    <property type="entry name" value="MFS_Tpo1_MDR_like"/>
    <property type="match status" value="1"/>
</dbReference>
<feature type="transmembrane region" description="Helical" evidence="8">
    <location>
        <begin position="42"/>
        <end position="65"/>
    </location>
</feature>
<feature type="domain" description="Major facilitator superfamily (MFS) profile" evidence="9">
    <location>
        <begin position="44"/>
        <end position="473"/>
    </location>
</feature>
<evidence type="ECO:0000256" key="5">
    <source>
        <dbReference type="ARBA" id="ARBA00022989"/>
    </source>
</evidence>
<feature type="transmembrane region" description="Helical" evidence="8">
    <location>
        <begin position="352"/>
        <end position="373"/>
    </location>
</feature>
<proteinExistence type="inferred from homology"/>
<keyword evidence="11" id="KW-1185">Reference proteome</keyword>
<keyword evidence="5 8" id="KW-1133">Transmembrane helix</keyword>
<evidence type="ECO:0000256" key="1">
    <source>
        <dbReference type="ARBA" id="ARBA00004651"/>
    </source>
</evidence>
<dbReference type="Gene3D" id="1.20.1250.20">
    <property type="entry name" value="MFS general substrate transporter like domains"/>
    <property type="match status" value="1"/>
</dbReference>
<name>A0A194S790_RHOGW</name>
<dbReference type="SUPFAM" id="SSF103473">
    <property type="entry name" value="MFS general substrate transporter"/>
    <property type="match status" value="1"/>
</dbReference>
<comment type="subcellular location">
    <subcellularLocation>
        <location evidence="1">Cell membrane</location>
        <topology evidence="1">Multi-pass membrane protein</topology>
    </subcellularLocation>
</comment>
<feature type="transmembrane region" description="Helical" evidence="8">
    <location>
        <begin position="385"/>
        <end position="407"/>
    </location>
</feature>
<dbReference type="Pfam" id="PF07690">
    <property type="entry name" value="MFS_1"/>
    <property type="match status" value="1"/>
</dbReference>
<keyword evidence="4 8" id="KW-0812">Transmembrane</keyword>
<dbReference type="EMBL" id="KQ474076">
    <property type="protein sequence ID" value="KPV76593.1"/>
    <property type="molecule type" value="Genomic_DNA"/>
</dbReference>
<feature type="transmembrane region" description="Helical" evidence="8">
    <location>
        <begin position="77"/>
        <end position="98"/>
    </location>
</feature>
<dbReference type="InterPro" id="IPR020846">
    <property type="entry name" value="MFS_dom"/>
</dbReference>
<dbReference type="PANTHER" id="PTHR23502">
    <property type="entry name" value="MAJOR FACILITATOR SUPERFAMILY"/>
    <property type="match status" value="1"/>
</dbReference>
<feature type="transmembrane region" description="Helical" evidence="8">
    <location>
        <begin position="135"/>
        <end position="155"/>
    </location>
</feature>
<organism evidence="10 11">
    <name type="scientific">Rhodotorula graminis (strain WP1)</name>
    <dbReference type="NCBI Taxonomy" id="578459"/>
    <lineage>
        <taxon>Eukaryota</taxon>
        <taxon>Fungi</taxon>
        <taxon>Dikarya</taxon>
        <taxon>Basidiomycota</taxon>
        <taxon>Pucciniomycotina</taxon>
        <taxon>Microbotryomycetes</taxon>
        <taxon>Sporidiobolales</taxon>
        <taxon>Sporidiobolaceae</taxon>
        <taxon>Rhodotorula</taxon>
    </lineage>
</organism>
<accession>A0A194S790</accession>
<feature type="transmembrane region" description="Helical" evidence="8">
    <location>
        <begin position="198"/>
        <end position="216"/>
    </location>
</feature>
<dbReference type="GO" id="GO:0005886">
    <property type="term" value="C:plasma membrane"/>
    <property type="evidence" value="ECO:0007669"/>
    <property type="project" value="UniProtKB-SubCell"/>
</dbReference>
<evidence type="ECO:0000256" key="4">
    <source>
        <dbReference type="ARBA" id="ARBA00022692"/>
    </source>
</evidence>
<dbReference type="GeneID" id="28973711"/>
<dbReference type="InterPro" id="IPR036259">
    <property type="entry name" value="MFS_trans_sf"/>
</dbReference>
<keyword evidence="2" id="KW-0813">Transport</keyword>
<keyword evidence="6 8" id="KW-0472">Membrane</keyword>
<feature type="transmembrane region" description="Helical" evidence="8">
    <location>
        <begin position="413"/>
        <end position="435"/>
    </location>
</feature>
<evidence type="ECO:0000259" key="9">
    <source>
        <dbReference type="PROSITE" id="PS50850"/>
    </source>
</evidence>
<dbReference type="RefSeq" id="XP_018272642.1">
    <property type="nucleotide sequence ID" value="XM_018413262.1"/>
</dbReference>
<evidence type="ECO:0000313" key="10">
    <source>
        <dbReference type="EMBL" id="KPV76593.1"/>
    </source>
</evidence>
<dbReference type="OMA" id="APMSELW"/>
<dbReference type="InterPro" id="IPR011701">
    <property type="entry name" value="MFS"/>
</dbReference>
<feature type="transmembrane region" description="Helical" evidence="8">
    <location>
        <begin position="312"/>
        <end position="332"/>
    </location>
</feature>
<evidence type="ECO:0000313" key="11">
    <source>
        <dbReference type="Proteomes" id="UP000053890"/>
    </source>
</evidence>
<reference evidence="10 11" key="1">
    <citation type="journal article" date="2015" name="Front. Microbiol.">
        <title>Genome sequence of the plant growth promoting endophytic yeast Rhodotorula graminis WP1.</title>
        <authorList>
            <person name="Firrincieli A."/>
            <person name="Otillar R."/>
            <person name="Salamov A."/>
            <person name="Schmutz J."/>
            <person name="Khan Z."/>
            <person name="Redman R.S."/>
            <person name="Fleck N.D."/>
            <person name="Lindquist E."/>
            <person name="Grigoriev I.V."/>
            <person name="Doty S.L."/>
        </authorList>
    </citation>
    <scope>NUCLEOTIDE SEQUENCE [LARGE SCALE GENOMIC DNA]</scope>
    <source>
        <strain evidence="10 11">WP1</strain>
    </source>
</reference>
<sequence length="551" mass="59796">MAEKGRAASPYDGEGTEASPKIVKWLDGEVENPQNWAPTKKWLITANSAISTLCIAFGSSVYSGGLGQLLAYFQVKLVVITLGLSLFVLGFALGPLLWAPFSEQWGRKPVFVVTYLLFAIFNIPCALAKNIETLLVCRFLAGFWGSAPLVISGGVVSDMFSPADRALAMSLFALAPFAGPVLGPIVGGFIGENVSWRWEFWVLTIFSFVMWGLGLLSPETYAPVLLRKRAADLTKETGLVHRSMYDLHPMFSAPLATKMKAALLRPFVLLFKEAIVLAFSVYAAFIYGILYLFFGAYSIVYQQERGWSPGIGGLPFIAVGVGMVLAVAANVFDNKRYVRNLIANGGTLPPEARLPLCCVGGAVLPVGLFWFAWTTLPSVHWIASVLAGVPFGFGMVSVFLAMMSYLIDSYTLLAASVLAANAVLRSLFGFAFPLFTRDMFDGMGTQWALTLIAFISLALAPIPFVFFYYGAHIRRNSTFAPGHKPAAPAATAAAESTGGLSRELTRQEVEAAEVASLDLRQVESRVEQREKLAREGLLDEAKAAEVDRRGE</sequence>
<keyword evidence="3" id="KW-1003">Cell membrane</keyword>
<dbReference type="OrthoDB" id="9986881at2759"/>
<dbReference type="FunFam" id="1.20.1250.20:FF:000011">
    <property type="entry name" value="MFS multidrug transporter, putative"/>
    <property type="match status" value="1"/>
</dbReference>
<feature type="transmembrane region" description="Helical" evidence="8">
    <location>
        <begin position="447"/>
        <end position="469"/>
    </location>
</feature>
<dbReference type="GO" id="GO:0022857">
    <property type="term" value="F:transmembrane transporter activity"/>
    <property type="evidence" value="ECO:0007669"/>
    <property type="project" value="InterPro"/>
</dbReference>
<dbReference type="Proteomes" id="UP000053890">
    <property type="component" value="Unassembled WGS sequence"/>
</dbReference>
<evidence type="ECO:0000256" key="8">
    <source>
        <dbReference type="SAM" id="Phobius"/>
    </source>
</evidence>
<evidence type="ECO:0000256" key="7">
    <source>
        <dbReference type="ARBA" id="ARBA00038459"/>
    </source>
</evidence>
<protein>
    <recommendedName>
        <fullName evidence="9">Major facilitator superfamily (MFS) profile domain-containing protein</fullName>
    </recommendedName>
</protein>
<feature type="transmembrane region" description="Helical" evidence="8">
    <location>
        <begin position="274"/>
        <end position="300"/>
    </location>
</feature>
<evidence type="ECO:0000256" key="3">
    <source>
        <dbReference type="ARBA" id="ARBA00022475"/>
    </source>
</evidence>
<gene>
    <name evidence="10" type="ORF">RHOBADRAFT_35243</name>
</gene>
<dbReference type="STRING" id="578459.A0A194S790"/>
<dbReference type="AlphaFoldDB" id="A0A194S790"/>
<dbReference type="PANTHER" id="PTHR23502:SF186">
    <property type="entry name" value="MAJOR FACILITATOR SUPERFAMILY (MFS) PROFILE DOMAIN-CONTAINING PROTEIN"/>
    <property type="match status" value="1"/>
</dbReference>
<comment type="similarity">
    <text evidence="7">Belongs to the major facilitator superfamily. DHA1 family. Polyamines/proton antiporter (TC 2.A.1.2.16) subfamily.</text>
</comment>
<feature type="transmembrane region" description="Helical" evidence="8">
    <location>
        <begin position="167"/>
        <end position="191"/>
    </location>
</feature>
<evidence type="ECO:0000256" key="2">
    <source>
        <dbReference type="ARBA" id="ARBA00022448"/>
    </source>
</evidence>
<evidence type="ECO:0000256" key="6">
    <source>
        <dbReference type="ARBA" id="ARBA00023136"/>
    </source>
</evidence>
<feature type="transmembrane region" description="Helical" evidence="8">
    <location>
        <begin position="110"/>
        <end position="128"/>
    </location>
</feature>